<protein>
    <submittedName>
        <fullName evidence="2">Glycosyltransferase family 4 protein</fullName>
    </submittedName>
</protein>
<evidence type="ECO:0000313" key="2">
    <source>
        <dbReference type="EMBL" id="UPU37638.1"/>
    </source>
</evidence>
<feature type="domain" description="Glycosyltransferase subfamily 4-like N-terminal" evidence="1">
    <location>
        <begin position="23"/>
        <end position="205"/>
    </location>
</feature>
<keyword evidence="3" id="KW-1185">Reference proteome</keyword>
<gene>
    <name evidence="2" type="ORF">M1B72_08005</name>
</gene>
<name>A0ABY4LI18_9BACT</name>
<dbReference type="InterPro" id="IPR050194">
    <property type="entry name" value="Glycosyltransferase_grp1"/>
</dbReference>
<dbReference type="InterPro" id="IPR028098">
    <property type="entry name" value="Glyco_trans_4-like_N"/>
</dbReference>
<dbReference type="CDD" id="cd03801">
    <property type="entry name" value="GT4_PimA-like"/>
    <property type="match status" value="1"/>
</dbReference>
<reference evidence="2" key="1">
    <citation type="submission" date="2022-04" db="EMBL/GenBank/DDBJ databases">
        <authorList>
            <person name="Liu G."/>
        </authorList>
    </citation>
    <scope>NUCLEOTIDE SEQUENCE</scope>
    <source>
        <strain evidence="2">RG22</strain>
    </source>
</reference>
<dbReference type="Pfam" id="PF13692">
    <property type="entry name" value="Glyco_trans_1_4"/>
    <property type="match status" value="1"/>
</dbReference>
<dbReference type="Pfam" id="PF13439">
    <property type="entry name" value="Glyco_transf_4"/>
    <property type="match status" value="1"/>
</dbReference>
<dbReference type="PANTHER" id="PTHR45947">
    <property type="entry name" value="SULFOQUINOVOSYL TRANSFERASE SQD2"/>
    <property type="match status" value="1"/>
</dbReference>
<dbReference type="SUPFAM" id="SSF53756">
    <property type="entry name" value="UDP-Glycosyltransferase/glycogen phosphorylase"/>
    <property type="match status" value="1"/>
</dbReference>
<dbReference type="PANTHER" id="PTHR45947:SF3">
    <property type="entry name" value="SULFOQUINOVOSYL TRANSFERASE SQD2"/>
    <property type="match status" value="1"/>
</dbReference>
<dbReference type="EMBL" id="CP096574">
    <property type="protein sequence ID" value="UPU37638.1"/>
    <property type="molecule type" value="Genomic_DNA"/>
</dbReference>
<dbReference type="Proteomes" id="UP000831485">
    <property type="component" value="Chromosome"/>
</dbReference>
<proteinExistence type="predicted"/>
<evidence type="ECO:0000259" key="1">
    <source>
        <dbReference type="Pfam" id="PF13439"/>
    </source>
</evidence>
<evidence type="ECO:0000313" key="3">
    <source>
        <dbReference type="Proteomes" id="UP000831485"/>
    </source>
</evidence>
<accession>A0ABY4LI18</accession>
<dbReference type="Gene3D" id="3.40.50.2000">
    <property type="entry name" value="Glycogen Phosphorylase B"/>
    <property type="match status" value="2"/>
</dbReference>
<dbReference type="RefSeq" id="WP_248647152.1">
    <property type="nucleotide sequence ID" value="NZ_CP096574.1"/>
</dbReference>
<organism evidence="2 3">
    <name type="scientific">Geomonas paludis</name>
    <dbReference type="NCBI Taxonomy" id="2740185"/>
    <lineage>
        <taxon>Bacteria</taxon>
        <taxon>Pseudomonadati</taxon>
        <taxon>Thermodesulfobacteriota</taxon>
        <taxon>Desulfuromonadia</taxon>
        <taxon>Geobacterales</taxon>
        <taxon>Geobacteraceae</taxon>
        <taxon>Geomonas</taxon>
    </lineage>
</organism>
<sequence length="402" mass="44565">MRIAILSETFAKNMGYMGNMLPRHLARLGAEVHMVTLDLPPYYQIKDFKETYQDFTGSSVMKAGSIEEYDGYRLHVLGHKPLAGYMYMSGLSEKLKEIRPDVVYSMAAIGWIALQAALLKPLHGYKLFTGSHTTASVFPLATQKNSPLHPALIRNAITRGVPGRMVSLLSEKCYGATGDCADVAVRFFGVQKSKIDVCPLGVDTDMFRPLQGSPGLELRREVRARFGVRDEEILCIYTGRFSQEKNPLVLAKAVAKLQAMGEPYRALFFGNGVQLEEIRAQAGCIPHPFVPVEELGDYFRASDIGVWPTQESTSMLDAAACGLPIVVNDTLLATERVEGNGVMYRLNDVDDMVRVLLSLKQEEVRKRLGAVGAEKMRSSFSWESIARRRLDDMKSSVSGRGI</sequence>